<dbReference type="NCBIfam" id="TIGR01263">
    <property type="entry name" value="4HPPD"/>
    <property type="match status" value="1"/>
</dbReference>
<comment type="similarity">
    <text evidence="2">Belongs to the 4HPPD family.</text>
</comment>
<feature type="domain" description="VOC" evidence="6">
    <location>
        <begin position="5"/>
        <end position="129"/>
    </location>
</feature>
<dbReference type="PROSITE" id="PS51819">
    <property type="entry name" value="VOC"/>
    <property type="match status" value="2"/>
</dbReference>
<evidence type="ECO:0000256" key="1">
    <source>
        <dbReference type="ARBA" id="ARBA00001962"/>
    </source>
</evidence>
<dbReference type="InterPro" id="IPR004360">
    <property type="entry name" value="Glyas_Fos-R_dOase_dom"/>
</dbReference>
<evidence type="ECO:0000256" key="4">
    <source>
        <dbReference type="ARBA" id="ARBA00022737"/>
    </source>
</evidence>
<dbReference type="Pfam" id="PF13669">
    <property type="entry name" value="Glyoxalase_4"/>
    <property type="match status" value="1"/>
</dbReference>
<keyword evidence="3" id="KW-0479">Metal-binding</keyword>
<dbReference type="CDD" id="cd08342">
    <property type="entry name" value="HPPD_N_like"/>
    <property type="match status" value="1"/>
</dbReference>
<sequence>MYFREVDHVEMWVEDAHQAALFYVGTFGFRVVGRAEAGRGSLLLQQGHLRLVLTEASAEGASADFVRRHGEAVKDIALRVTDVEAAFRDAVRRGARPVSEPAVFGDGAARVTRATVAAMGDVVHSFVQRESRGGPEDFLPGVFAPVTEGFPVPLFEPFAALDHLAIALEPGQLEPMVRFYRDVFGFHESHEENVRTGESGMNSKVVQNDNGRICFPMMEPARDGKPGQIDDFLARHGGPGVQHFAMLSHDIEAAIRAMQSRGVVFLDIPPSYYDVLEERLGRLDLDVARTRDYGILVDRDAWGLLLQAFTRSMHPRHTLFFEVIQRKDARGFGGANIRALFEAVEREQSRRP</sequence>
<dbReference type="InterPro" id="IPR029068">
    <property type="entry name" value="Glyas_Bleomycin-R_OHBP_Dase"/>
</dbReference>
<keyword evidence="5" id="KW-0408">Iron</keyword>
<dbReference type="InterPro" id="IPR041736">
    <property type="entry name" value="4OHPhenylPyrv_dOase_N"/>
</dbReference>
<evidence type="ECO:0000313" key="7">
    <source>
        <dbReference type="EMBL" id="QSQ26568.1"/>
    </source>
</evidence>
<dbReference type="EMBL" id="CP071090">
    <property type="protein sequence ID" value="QSQ26568.1"/>
    <property type="molecule type" value="Genomic_DNA"/>
</dbReference>
<keyword evidence="7" id="KW-0223">Dioxygenase</keyword>
<keyword evidence="4" id="KW-0677">Repeat</keyword>
<dbReference type="InterPro" id="IPR037523">
    <property type="entry name" value="VOC_core"/>
</dbReference>
<keyword evidence="8" id="KW-1185">Reference proteome</keyword>
<dbReference type="EC" id="1.13.11.27" evidence="7"/>
<dbReference type="InterPro" id="IPR005956">
    <property type="entry name" value="4OHPhenylPyrv_dOase"/>
</dbReference>
<proteinExistence type="inferred from homology"/>
<gene>
    <name evidence="7" type="primary">hppD</name>
    <name evidence="7" type="ORF">JY651_17250</name>
</gene>
<dbReference type="Proteomes" id="UP000662747">
    <property type="component" value="Chromosome"/>
</dbReference>
<reference evidence="7 8" key="1">
    <citation type="submission" date="2021-02" db="EMBL/GenBank/DDBJ databases">
        <title>De Novo genome assembly of isolated myxobacteria.</title>
        <authorList>
            <person name="Stevens D.C."/>
        </authorList>
    </citation>
    <scope>NUCLEOTIDE SEQUENCE [LARGE SCALE GENOMIC DNA]</scope>
    <source>
        <strain evidence="8">SCPEA02</strain>
    </source>
</reference>
<keyword evidence="7" id="KW-0560">Oxidoreductase</keyword>
<dbReference type="SUPFAM" id="SSF54593">
    <property type="entry name" value="Glyoxalase/Bleomycin resistance protein/Dihydroxybiphenyl dioxygenase"/>
    <property type="match status" value="1"/>
</dbReference>
<evidence type="ECO:0000256" key="2">
    <source>
        <dbReference type="ARBA" id="ARBA00005877"/>
    </source>
</evidence>
<dbReference type="InterPro" id="IPR041735">
    <property type="entry name" value="4OHPhenylPyrv_dOase_C"/>
</dbReference>
<protein>
    <submittedName>
        <fullName evidence="7">4-hydroxyphenylpyruvate dioxygenase</fullName>
        <ecNumber evidence="7">1.13.11.27</ecNumber>
    </submittedName>
</protein>
<evidence type="ECO:0000256" key="5">
    <source>
        <dbReference type="ARBA" id="ARBA00023004"/>
    </source>
</evidence>
<dbReference type="PANTHER" id="PTHR11959:SF1">
    <property type="entry name" value="4-HYDROXYPHENYLPYRUVATE DIOXYGENASE"/>
    <property type="match status" value="1"/>
</dbReference>
<dbReference type="CDD" id="cd07250">
    <property type="entry name" value="HPPD_C_like"/>
    <property type="match status" value="1"/>
</dbReference>
<evidence type="ECO:0000256" key="3">
    <source>
        <dbReference type="ARBA" id="ARBA00022723"/>
    </source>
</evidence>
<dbReference type="RefSeq" id="WP_206728113.1">
    <property type="nucleotide sequence ID" value="NZ_CP071090.1"/>
</dbReference>
<feature type="domain" description="VOC" evidence="6">
    <location>
        <begin position="160"/>
        <end position="311"/>
    </location>
</feature>
<evidence type="ECO:0000313" key="8">
    <source>
        <dbReference type="Proteomes" id="UP000662747"/>
    </source>
</evidence>
<evidence type="ECO:0000259" key="6">
    <source>
        <dbReference type="PROSITE" id="PS51819"/>
    </source>
</evidence>
<dbReference type="Pfam" id="PF00903">
    <property type="entry name" value="Glyoxalase"/>
    <property type="match status" value="1"/>
</dbReference>
<name>A0ABX7P7Y0_9BACT</name>
<organism evidence="7 8">
    <name type="scientific">Pyxidicoccus parkwayensis</name>
    <dbReference type="NCBI Taxonomy" id="2813578"/>
    <lineage>
        <taxon>Bacteria</taxon>
        <taxon>Pseudomonadati</taxon>
        <taxon>Myxococcota</taxon>
        <taxon>Myxococcia</taxon>
        <taxon>Myxococcales</taxon>
        <taxon>Cystobacterineae</taxon>
        <taxon>Myxococcaceae</taxon>
        <taxon>Pyxidicoccus</taxon>
    </lineage>
</organism>
<dbReference type="PANTHER" id="PTHR11959">
    <property type="entry name" value="4-HYDROXYPHENYLPYRUVATE DIOXYGENASE"/>
    <property type="match status" value="1"/>
</dbReference>
<dbReference type="GO" id="GO:0003868">
    <property type="term" value="F:4-hydroxyphenylpyruvate dioxygenase activity"/>
    <property type="evidence" value="ECO:0007669"/>
    <property type="project" value="UniProtKB-EC"/>
</dbReference>
<dbReference type="Gene3D" id="3.10.180.10">
    <property type="entry name" value="2,3-Dihydroxybiphenyl 1,2-Dioxygenase, domain 1"/>
    <property type="match status" value="2"/>
</dbReference>
<dbReference type="PIRSF" id="PIRSF009283">
    <property type="entry name" value="HPP_dOase"/>
    <property type="match status" value="1"/>
</dbReference>
<comment type="cofactor">
    <cofactor evidence="1">
        <name>Fe cation</name>
        <dbReference type="ChEBI" id="CHEBI:24875"/>
    </cofactor>
</comment>
<accession>A0ABX7P7Y0</accession>